<dbReference type="SUPFAM" id="SSF160272">
    <property type="entry name" value="Shew3726-like"/>
    <property type="match status" value="1"/>
</dbReference>
<dbReference type="EMBL" id="PNYB01000002">
    <property type="protein sequence ID" value="PMS27872.1"/>
    <property type="molecule type" value="Genomic_DNA"/>
</dbReference>
<keyword evidence="2" id="KW-1185">Reference proteome</keyword>
<evidence type="ECO:0000313" key="1">
    <source>
        <dbReference type="EMBL" id="PMS27872.1"/>
    </source>
</evidence>
<accession>A0A2N7WEQ2</accession>
<dbReference type="InterPro" id="IPR009962">
    <property type="entry name" value="DUF1488"/>
</dbReference>
<name>A0A2N7WEQ2_9BURK</name>
<dbReference type="InterPro" id="IPR036692">
    <property type="entry name" value="Shew3726-like_sf"/>
</dbReference>
<dbReference type="Proteomes" id="UP000235347">
    <property type="component" value="Unassembled WGS sequence"/>
</dbReference>
<dbReference type="RefSeq" id="WP_102608522.1">
    <property type="nucleotide sequence ID" value="NZ_CADIKD010000004.1"/>
</dbReference>
<dbReference type="Pfam" id="PF07369">
    <property type="entry name" value="DUF1488"/>
    <property type="match status" value="1"/>
</dbReference>
<organism evidence="1 2">
    <name type="scientific">Trinickia soli</name>
    <dbReference type="NCBI Taxonomy" id="380675"/>
    <lineage>
        <taxon>Bacteria</taxon>
        <taxon>Pseudomonadati</taxon>
        <taxon>Pseudomonadota</taxon>
        <taxon>Betaproteobacteria</taxon>
        <taxon>Burkholderiales</taxon>
        <taxon>Burkholderiaceae</taxon>
        <taxon>Trinickia</taxon>
    </lineage>
</organism>
<gene>
    <name evidence="1" type="ORF">C0Z19_03245</name>
</gene>
<evidence type="ECO:0000313" key="2">
    <source>
        <dbReference type="Proteomes" id="UP000235347"/>
    </source>
</evidence>
<protein>
    <submittedName>
        <fullName evidence="1">DUF1488 domain-containing protein</fullName>
    </submittedName>
</protein>
<dbReference type="Gene3D" id="3.30.160.140">
    <property type="entry name" value="Shew3726-like"/>
    <property type="match status" value="1"/>
</dbReference>
<sequence>MKIHFPHDAPQYCGPDLVVTFPALVDGERIDCSITAEALEDHFGAPSSREEDAMRAFDHHRHRIEHAARRMLEEVGKKPVILHSGYFRFYD</sequence>
<reference evidence="1 2" key="1">
    <citation type="submission" date="2018-01" db="EMBL/GenBank/DDBJ databases">
        <title>Whole genome analyses suggest that Burkholderia sensu lato contains two further novel genera in the rhizoxinica-symbiotica group Mycetohabitans gen. nov., and Trinickia gen. nov.: implications for the evolution of diazotrophy and nodulation in the Burkholderiaceae.</title>
        <authorList>
            <person name="Estrada-de los Santos P."/>
            <person name="Palmer M."/>
            <person name="Chavez-Ramirez B."/>
            <person name="Beukes C."/>
            <person name="Steenkamp E.T."/>
            <person name="Hirsch A.M."/>
            <person name="Manyaka P."/>
            <person name="Maluk M."/>
            <person name="Lafos M."/>
            <person name="Crook M."/>
            <person name="Gross E."/>
            <person name="Simon M.F."/>
            <person name="Bueno dos Reis Junior F."/>
            <person name="Poole P.S."/>
            <person name="Venter S.N."/>
            <person name="James E.K."/>
        </authorList>
    </citation>
    <scope>NUCLEOTIDE SEQUENCE [LARGE SCALE GENOMIC DNA]</scope>
    <source>
        <strain evidence="1 2">GP25-8</strain>
    </source>
</reference>
<dbReference type="AlphaFoldDB" id="A0A2N7WEQ2"/>
<proteinExistence type="predicted"/>
<comment type="caution">
    <text evidence="1">The sequence shown here is derived from an EMBL/GenBank/DDBJ whole genome shotgun (WGS) entry which is preliminary data.</text>
</comment>